<feature type="transmembrane region" description="Helical" evidence="5">
    <location>
        <begin position="25"/>
        <end position="43"/>
    </location>
</feature>
<evidence type="ECO:0000313" key="7">
    <source>
        <dbReference type="EMBL" id="MBM3223584.1"/>
    </source>
</evidence>
<evidence type="ECO:0000259" key="6">
    <source>
        <dbReference type="PROSITE" id="PS50850"/>
    </source>
</evidence>
<dbReference type="PROSITE" id="PS50850">
    <property type="entry name" value="MFS"/>
    <property type="match status" value="1"/>
</dbReference>
<evidence type="ECO:0000256" key="1">
    <source>
        <dbReference type="ARBA" id="ARBA00004127"/>
    </source>
</evidence>
<feature type="transmembrane region" description="Helical" evidence="5">
    <location>
        <begin position="63"/>
        <end position="82"/>
    </location>
</feature>
<protein>
    <submittedName>
        <fullName evidence="7">MFS transporter</fullName>
    </submittedName>
</protein>
<keyword evidence="4 5" id="KW-0472">Membrane</keyword>
<dbReference type="InterPro" id="IPR051337">
    <property type="entry name" value="OPA_Antiporter"/>
</dbReference>
<comment type="subcellular location">
    <subcellularLocation>
        <location evidence="1">Endomembrane system</location>
        <topology evidence="1">Multi-pass membrane protein</topology>
    </subcellularLocation>
</comment>
<dbReference type="GO" id="GO:0035435">
    <property type="term" value="P:phosphate ion transmembrane transport"/>
    <property type="evidence" value="ECO:0007669"/>
    <property type="project" value="TreeGrafter"/>
</dbReference>
<dbReference type="Pfam" id="PF07690">
    <property type="entry name" value="MFS_1"/>
    <property type="match status" value="1"/>
</dbReference>
<comment type="caution">
    <text evidence="7">The sequence shown here is derived from an EMBL/GenBank/DDBJ whole genome shotgun (WGS) entry which is preliminary data.</text>
</comment>
<dbReference type="InterPro" id="IPR011701">
    <property type="entry name" value="MFS"/>
</dbReference>
<feature type="transmembrane region" description="Helical" evidence="5">
    <location>
        <begin position="153"/>
        <end position="172"/>
    </location>
</feature>
<feature type="domain" description="Major facilitator superfamily (MFS) profile" evidence="6">
    <location>
        <begin position="28"/>
        <end position="235"/>
    </location>
</feature>
<evidence type="ECO:0000256" key="3">
    <source>
        <dbReference type="ARBA" id="ARBA00022989"/>
    </source>
</evidence>
<keyword evidence="3 5" id="KW-1133">Transmembrane helix</keyword>
<evidence type="ECO:0000256" key="2">
    <source>
        <dbReference type="ARBA" id="ARBA00022692"/>
    </source>
</evidence>
<dbReference type="GO" id="GO:0061513">
    <property type="term" value="F:glucose 6-phosphate:phosphate antiporter activity"/>
    <property type="evidence" value="ECO:0007669"/>
    <property type="project" value="TreeGrafter"/>
</dbReference>
<feature type="transmembrane region" description="Helical" evidence="5">
    <location>
        <begin position="184"/>
        <end position="202"/>
    </location>
</feature>
<dbReference type="InterPro" id="IPR020846">
    <property type="entry name" value="MFS_dom"/>
</dbReference>
<evidence type="ECO:0000313" key="8">
    <source>
        <dbReference type="Proteomes" id="UP000712673"/>
    </source>
</evidence>
<feature type="transmembrane region" description="Helical" evidence="5">
    <location>
        <begin position="94"/>
        <end position="114"/>
    </location>
</feature>
<dbReference type="AlphaFoldDB" id="A0A937W173"/>
<dbReference type="InterPro" id="IPR036259">
    <property type="entry name" value="MFS_trans_sf"/>
</dbReference>
<feature type="non-terminal residue" evidence="7">
    <location>
        <position position="235"/>
    </location>
</feature>
<gene>
    <name evidence="7" type="ORF">FJZ47_07270</name>
</gene>
<dbReference type="Proteomes" id="UP000712673">
    <property type="component" value="Unassembled WGS sequence"/>
</dbReference>
<dbReference type="SUPFAM" id="SSF103473">
    <property type="entry name" value="MFS general substrate transporter"/>
    <property type="match status" value="1"/>
</dbReference>
<evidence type="ECO:0000256" key="5">
    <source>
        <dbReference type="SAM" id="Phobius"/>
    </source>
</evidence>
<dbReference type="EMBL" id="VGLS01000166">
    <property type="protein sequence ID" value="MBM3223584.1"/>
    <property type="molecule type" value="Genomic_DNA"/>
</dbReference>
<name>A0A937W173_UNCTE</name>
<dbReference type="PANTHER" id="PTHR43826">
    <property type="entry name" value="GLUCOSE-6-PHOSPHATE EXCHANGER SLC37A4"/>
    <property type="match status" value="1"/>
</dbReference>
<feature type="transmembrane region" description="Helical" evidence="5">
    <location>
        <begin position="120"/>
        <end position="141"/>
    </location>
</feature>
<dbReference type="GO" id="GO:0012505">
    <property type="term" value="C:endomembrane system"/>
    <property type="evidence" value="ECO:0007669"/>
    <property type="project" value="UniProtKB-SubCell"/>
</dbReference>
<proteinExistence type="predicted"/>
<organism evidence="7 8">
    <name type="scientific">Tectimicrobiota bacterium</name>
    <dbReference type="NCBI Taxonomy" id="2528274"/>
    <lineage>
        <taxon>Bacteria</taxon>
        <taxon>Pseudomonadati</taxon>
        <taxon>Nitrospinota/Tectimicrobiota group</taxon>
        <taxon>Candidatus Tectimicrobiota</taxon>
    </lineage>
</organism>
<keyword evidence="2 5" id="KW-0812">Transmembrane</keyword>
<sequence length="235" mass="26121">MARQQPTALPAALPYTQLPALYHRWKWRVLLVYAGFYLFQYVGRFNLSQVAPLVMHDLHLEPHTIGLLTALLYWGFMAGDLVHGRLGEIYGLRLWVMLGAVLTTVCNWLASVSTSALTLALPWCINGFVNAACWSPGISLLAQWWPRRERGQALGIVGMAAGGAMLVMWWVTGWVGQEYGWRAAFRYPPLLIGLTGLIYFVLVRDRPSAIGLPEYIEDDSLSGQAEAAGAQHLHG</sequence>
<dbReference type="PANTHER" id="PTHR43826:SF3">
    <property type="entry name" value="GLUCOSE-6-PHOSPHATE EXCHANGER SLC37A4"/>
    <property type="match status" value="1"/>
</dbReference>
<dbReference type="Gene3D" id="1.20.1250.20">
    <property type="entry name" value="MFS general substrate transporter like domains"/>
    <property type="match status" value="1"/>
</dbReference>
<accession>A0A937W173</accession>
<evidence type="ECO:0000256" key="4">
    <source>
        <dbReference type="ARBA" id="ARBA00023136"/>
    </source>
</evidence>
<dbReference type="GO" id="GO:0016020">
    <property type="term" value="C:membrane"/>
    <property type="evidence" value="ECO:0007669"/>
    <property type="project" value="UniProtKB-ARBA"/>
</dbReference>
<reference evidence="7" key="1">
    <citation type="submission" date="2019-03" db="EMBL/GenBank/DDBJ databases">
        <title>Lake Tanganyika Metagenome-Assembled Genomes (MAGs).</title>
        <authorList>
            <person name="Tran P."/>
        </authorList>
    </citation>
    <scope>NUCLEOTIDE SEQUENCE</scope>
    <source>
        <strain evidence="7">K_DeepCast_65m_m2_066</strain>
    </source>
</reference>